<evidence type="ECO:0000313" key="2">
    <source>
        <dbReference type="EMBL" id="SEB88254.1"/>
    </source>
</evidence>
<evidence type="ECO:0000256" key="1">
    <source>
        <dbReference type="SAM" id="SignalP"/>
    </source>
</evidence>
<dbReference type="PROSITE" id="PS51257">
    <property type="entry name" value="PROKAR_LIPOPROTEIN"/>
    <property type="match status" value="1"/>
</dbReference>
<proteinExistence type="predicted"/>
<feature type="chain" id="PRO_5011754082" evidence="1">
    <location>
        <begin position="25"/>
        <end position="220"/>
    </location>
</feature>
<accession>A0A1H4MZQ7</accession>
<gene>
    <name evidence="2" type="ORF">SAMN05216178_2615</name>
</gene>
<dbReference type="Proteomes" id="UP000198982">
    <property type="component" value="Unassembled WGS sequence"/>
</dbReference>
<dbReference type="AlphaFoldDB" id="A0A1H4MZQ7"/>
<name>A0A1H4MZQ7_9PSED</name>
<dbReference type="EMBL" id="FNTJ01000001">
    <property type="protein sequence ID" value="SEB88254.1"/>
    <property type="molecule type" value="Genomic_DNA"/>
</dbReference>
<feature type="signal peptide" evidence="1">
    <location>
        <begin position="1"/>
        <end position="24"/>
    </location>
</feature>
<reference evidence="3" key="1">
    <citation type="submission" date="2016-10" db="EMBL/GenBank/DDBJ databases">
        <authorList>
            <person name="Varghese N."/>
            <person name="Submissions S."/>
        </authorList>
    </citation>
    <scope>NUCLEOTIDE SEQUENCE [LARGE SCALE GENOMIC DNA]</scope>
    <source>
        <strain evidence="3">DSM 9751</strain>
    </source>
</reference>
<organism evidence="2 3">
    <name type="scientific">Pseudomonas saponiphila</name>
    <dbReference type="NCBI Taxonomy" id="556534"/>
    <lineage>
        <taxon>Bacteria</taxon>
        <taxon>Pseudomonadati</taxon>
        <taxon>Pseudomonadota</taxon>
        <taxon>Gammaproteobacteria</taxon>
        <taxon>Pseudomonadales</taxon>
        <taxon>Pseudomonadaceae</taxon>
        <taxon>Pseudomonas</taxon>
    </lineage>
</organism>
<protein>
    <submittedName>
        <fullName evidence="2">Uncharacterized protein</fullName>
    </submittedName>
</protein>
<dbReference type="RefSeq" id="WP_092314085.1">
    <property type="nucleotide sequence ID" value="NZ_FNTJ01000001.1"/>
</dbReference>
<sequence>MNKKKVVGFLVGMGMLGCALSASASDNLFKSYAYESPISAYPKSKGYYDCSEEIGGKALCLDDVDFLGHKFDAVLVFSNSKLITVSLNSAYDQSLYATVVGSLSKTFTLAALANGQTELDLVQLASKASSPEEFNFKLTNYESAAFNSGNLVYTFIEGVDLNKRFASIASLLDASADNIRIAEVELAGEGADSSLIISFSFPNLDAKKVTAAAQKPVESF</sequence>
<keyword evidence="3" id="KW-1185">Reference proteome</keyword>
<evidence type="ECO:0000313" key="3">
    <source>
        <dbReference type="Proteomes" id="UP000198982"/>
    </source>
</evidence>
<keyword evidence="1" id="KW-0732">Signal</keyword>